<evidence type="ECO:0000313" key="3">
    <source>
        <dbReference type="Proteomes" id="UP000252519"/>
    </source>
</evidence>
<dbReference type="SUPFAM" id="SSF55120">
    <property type="entry name" value="Pseudouridine synthase"/>
    <property type="match status" value="1"/>
</dbReference>
<dbReference type="InterPro" id="IPR020103">
    <property type="entry name" value="PsdUridine_synth_cat_dom_sf"/>
</dbReference>
<feature type="region of interest" description="Disordered" evidence="1">
    <location>
        <begin position="59"/>
        <end position="87"/>
    </location>
</feature>
<dbReference type="Gene3D" id="3.30.2350.10">
    <property type="entry name" value="Pseudouridine synthase"/>
    <property type="match status" value="1"/>
</dbReference>
<evidence type="ECO:0000313" key="2">
    <source>
        <dbReference type="EMBL" id="RCN23712.1"/>
    </source>
</evidence>
<keyword evidence="3" id="KW-1185">Reference proteome</keyword>
<protein>
    <recommendedName>
        <fullName evidence="4">Pseudouridine synthase RsuA/RluA-like domain-containing protein</fullName>
    </recommendedName>
</protein>
<dbReference type="STRING" id="29170.A0A368EVP7"/>
<sequence>MMPLVTNKAKGDTFYVESECRTIKGNQYVSSVEVVTHKEAPHQIRAHLALAGCPLIGDPKYNNSSPRPPSQDIRNALNRETTRSCCK</sequence>
<name>A0A368EVP7_ANCCA</name>
<dbReference type="GO" id="GO:0003723">
    <property type="term" value="F:RNA binding"/>
    <property type="evidence" value="ECO:0007669"/>
    <property type="project" value="InterPro"/>
</dbReference>
<evidence type="ECO:0008006" key="4">
    <source>
        <dbReference type="Google" id="ProtNLM"/>
    </source>
</evidence>
<proteinExistence type="predicted"/>
<reference evidence="2 3" key="1">
    <citation type="submission" date="2014-10" db="EMBL/GenBank/DDBJ databases">
        <title>Draft genome of the hookworm Ancylostoma caninum.</title>
        <authorList>
            <person name="Mitreva M."/>
        </authorList>
    </citation>
    <scope>NUCLEOTIDE SEQUENCE [LARGE SCALE GENOMIC DNA]</scope>
    <source>
        <strain evidence="2 3">Baltimore</strain>
    </source>
</reference>
<dbReference type="AlphaFoldDB" id="A0A368EVP7"/>
<dbReference type="GO" id="GO:0001522">
    <property type="term" value="P:pseudouridine synthesis"/>
    <property type="evidence" value="ECO:0007669"/>
    <property type="project" value="InterPro"/>
</dbReference>
<dbReference type="EMBL" id="JOJR01025137">
    <property type="protein sequence ID" value="RCN23712.1"/>
    <property type="molecule type" value="Genomic_DNA"/>
</dbReference>
<organism evidence="2 3">
    <name type="scientific">Ancylostoma caninum</name>
    <name type="common">Dog hookworm</name>
    <dbReference type="NCBI Taxonomy" id="29170"/>
    <lineage>
        <taxon>Eukaryota</taxon>
        <taxon>Metazoa</taxon>
        <taxon>Ecdysozoa</taxon>
        <taxon>Nematoda</taxon>
        <taxon>Chromadorea</taxon>
        <taxon>Rhabditida</taxon>
        <taxon>Rhabditina</taxon>
        <taxon>Rhabditomorpha</taxon>
        <taxon>Strongyloidea</taxon>
        <taxon>Ancylostomatidae</taxon>
        <taxon>Ancylostomatinae</taxon>
        <taxon>Ancylostoma</taxon>
    </lineage>
</organism>
<dbReference type="Proteomes" id="UP000252519">
    <property type="component" value="Unassembled WGS sequence"/>
</dbReference>
<gene>
    <name evidence="2" type="ORF">ANCCAN_30601</name>
</gene>
<evidence type="ECO:0000256" key="1">
    <source>
        <dbReference type="SAM" id="MobiDB-lite"/>
    </source>
</evidence>
<comment type="caution">
    <text evidence="2">The sequence shown here is derived from an EMBL/GenBank/DDBJ whole genome shotgun (WGS) entry which is preliminary data.</text>
</comment>
<accession>A0A368EVP7</accession>
<dbReference type="GO" id="GO:0009982">
    <property type="term" value="F:pseudouridine synthase activity"/>
    <property type="evidence" value="ECO:0007669"/>
    <property type="project" value="InterPro"/>
</dbReference>
<dbReference type="OrthoDB" id="418349at2759"/>